<evidence type="ECO:0000313" key="6">
    <source>
        <dbReference type="EMBL" id="MBO8438068.1"/>
    </source>
</evidence>
<dbReference type="PROSITE" id="PS00211">
    <property type="entry name" value="ABC_TRANSPORTER_1"/>
    <property type="match status" value="1"/>
</dbReference>
<keyword evidence="4 6" id="KW-0067">ATP-binding</keyword>
<dbReference type="InterPro" id="IPR017871">
    <property type="entry name" value="ABC_transporter-like_CS"/>
</dbReference>
<evidence type="ECO:0000259" key="5">
    <source>
        <dbReference type="PROSITE" id="PS50893"/>
    </source>
</evidence>
<dbReference type="SMART" id="SM00382">
    <property type="entry name" value="AAA"/>
    <property type="match status" value="1"/>
</dbReference>
<keyword evidence="2" id="KW-0813">Transport</keyword>
<dbReference type="Gene3D" id="3.40.50.300">
    <property type="entry name" value="P-loop containing nucleotide triphosphate hydrolases"/>
    <property type="match status" value="1"/>
</dbReference>
<dbReference type="PANTHER" id="PTHR42734:SF17">
    <property type="entry name" value="METAL TRANSPORT SYSTEM ATP-BINDING PROTEIN TM_0124-RELATED"/>
    <property type="match status" value="1"/>
</dbReference>
<dbReference type="GO" id="GO:0016887">
    <property type="term" value="F:ATP hydrolysis activity"/>
    <property type="evidence" value="ECO:0007669"/>
    <property type="project" value="InterPro"/>
</dbReference>
<dbReference type="Pfam" id="PF00005">
    <property type="entry name" value="ABC_tran"/>
    <property type="match status" value="1"/>
</dbReference>
<keyword evidence="3" id="KW-0547">Nucleotide-binding</keyword>
<dbReference type="GO" id="GO:0005524">
    <property type="term" value="F:ATP binding"/>
    <property type="evidence" value="ECO:0007669"/>
    <property type="project" value="UniProtKB-KW"/>
</dbReference>
<dbReference type="InterPro" id="IPR050153">
    <property type="entry name" value="Metal_Ion_Import_ABC"/>
</dbReference>
<evidence type="ECO:0000256" key="3">
    <source>
        <dbReference type="ARBA" id="ARBA00022741"/>
    </source>
</evidence>
<feature type="domain" description="ABC transporter" evidence="5">
    <location>
        <begin position="8"/>
        <end position="215"/>
    </location>
</feature>
<dbReference type="InterPro" id="IPR027417">
    <property type="entry name" value="P-loop_NTPase"/>
</dbReference>
<comment type="similarity">
    <text evidence="1">Belongs to the ABC transporter superfamily.</text>
</comment>
<dbReference type="PROSITE" id="PS50893">
    <property type="entry name" value="ABC_TRANSPORTER_2"/>
    <property type="match status" value="1"/>
</dbReference>
<protein>
    <submittedName>
        <fullName evidence="6">Metal ABC transporter ATP-binding protein</fullName>
    </submittedName>
</protein>
<sequence length="217" mass="23610">MLSNDLYLSLSGVSLFYGRRNILSDVNLSLYRGDILAVTGPNGGGKTSLVRIMLGLLAPTSGSVRYLNGGEKTPADVGYLPQKNSMDMRFPITLEEMVESGLVGCGVTDAAARRSRVADALEVMELTHLRKRQIGEVSGGQFQRALMARALIGEPELLVLDEPTSYMDAYFEEKVFDILKGVSGKCTVVMVSHAVDKVRRIASRLVSVNRTVTEIPL</sequence>
<reference evidence="6" key="2">
    <citation type="journal article" date="2021" name="PeerJ">
        <title>Extensive microbial diversity within the chicken gut microbiome revealed by metagenomics and culture.</title>
        <authorList>
            <person name="Gilroy R."/>
            <person name="Ravi A."/>
            <person name="Getino M."/>
            <person name="Pursley I."/>
            <person name="Horton D.L."/>
            <person name="Alikhan N.F."/>
            <person name="Baker D."/>
            <person name="Gharbi K."/>
            <person name="Hall N."/>
            <person name="Watson M."/>
            <person name="Adriaenssens E.M."/>
            <person name="Foster-Nyarko E."/>
            <person name="Jarju S."/>
            <person name="Secka A."/>
            <person name="Antonio M."/>
            <person name="Oren A."/>
            <person name="Chaudhuri R.R."/>
            <person name="La Ragione R."/>
            <person name="Hildebrand F."/>
            <person name="Pallen M.J."/>
        </authorList>
    </citation>
    <scope>NUCLEOTIDE SEQUENCE</scope>
    <source>
        <strain evidence="6">G3-4614</strain>
    </source>
</reference>
<dbReference type="EMBL" id="JADIMW010000042">
    <property type="protein sequence ID" value="MBO8438068.1"/>
    <property type="molecule type" value="Genomic_DNA"/>
</dbReference>
<dbReference type="InterPro" id="IPR003439">
    <property type="entry name" value="ABC_transporter-like_ATP-bd"/>
</dbReference>
<accession>A0A9D9H7S1</accession>
<dbReference type="AlphaFoldDB" id="A0A9D9H7S1"/>
<name>A0A9D9H7S1_9BACT</name>
<gene>
    <name evidence="6" type="ORF">IAC54_04130</name>
</gene>
<evidence type="ECO:0000256" key="2">
    <source>
        <dbReference type="ARBA" id="ARBA00022448"/>
    </source>
</evidence>
<dbReference type="Proteomes" id="UP000823636">
    <property type="component" value="Unassembled WGS sequence"/>
</dbReference>
<evidence type="ECO:0000256" key="4">
    <source>
        <dbReference type="ARBA" id="ARBA00022840"/>
    </source>
</evidence>
<evidence type="ECO:0000313" key="7">
    <source>
        <dbReference type="Proteomes" id="UP000823636"/>
    </source>
</evidence>
<evidence type="ECO:0000256" key="1">
    <source>
        <dbReference type="ARBA" id="ARBA00005417"/>
    </source>
</evidence>
<comment type="caution">
    <text evidence="6">The sequence shown here is derived from an EMBL/GenBank/DDBJ whole genome shotgun (WGS) entry which is preliminary data.</text>
</comment>
<reference evidence="6" key="1">
    <citation type="submission" date="2020-10" db="EMBL/GenBank/DDBJ databases">
        <authorList>
            <person name="Gilroy R."/>
        </authorList>
    </citation>
    <scope>NUCLEOTIDE SEQUENCE</scope>
    <source>
        <strain evidence="6">G3-4614</strain>
    </source>
</reference>
<dbReference type="PANTHER" id="PTHR42734">
    <property type="entry name" value="METAL TRANSPORT SYSTEM ATP-BINDING PROTEIN TM_0124-RELATED"/>
    <property type="match status" value="1"/>
</dbReference>
<dbReference type="SUPFAM" id="SSF52540">
    <property type="entry name" value="P-loop containing nucleoside triphosphate hydrolases"/>
    <property type="match status" value="1"/>
</dbReference>
<organism evidence="6 7">
    <name type="scientific">Candidatus Caccoplasma merdipullorum</name>
    <dbReference type="NCBI Taxonomy" id="2840718"/>
    <lineage>
        <taxon>Bacteria</taxon>
        <taxon>Pseudomonadati</taxon>
        <taxon>Bacteroidota</taxon>
        <taxon>Bacteroidia</taxon>
        <taxon>Bacteroidales</taxon>
        <taxon>Bacteroidaceae</taxon>
        <taxon>Bacteroidaceae incertae sedis</taxon>
        <taxon>Candidatus Caccoplasma</taxon>
    </lineage>
</organism>
<dbReference type="InterPro" id="IPR003593">
    <property type="entry name" value="AAA+_ATPase"/>
</dbReference>
<proteinExistence type="inferred from homology"/>